<keyword evidence="11" id="KW-1185">Reference proteome</keyword>
<dbReference type="Pfam" id="PF00005">
    <property type="entry name" value="ABC_tran"/>
    <property type="match status" value="1"/>
</dbReference>
<dbReference type="STRING" id="479433.Caci_4243"/>
<dbReference type="InterPro" id="IPR039421">
    <property type="entry name" value="Type_1_exporter"/>
</dbReference>
<dbReference type="eggNOG" id="COG1132">
    <property type="taxonomic scope" value="Bacteria"/>
</dbReference>
<dbReference type="KEGG" id="cai:Caci_4243"/>
<reference evidence="10 11" key="1">
    <citation type="journal article" date="2009" name="Stand. Genomic Sci.">
        <title>Complete genome sequence of Catenulispora acidiphila type strain (ID 139908).</title>
        <authorList>
            <person name="Copeland A."/>
            <person name="Lapidus A."/>
            <person name="Glavina Del Rio T."/>
            <person name="Nolan M."/>
            <person name="Lucas S."/>
            <person name="Chen F."/>
            <person name="Tice H."/>
            <person name="Cheng J.F."/>
            <person name="Bruce D."/>
            <person name="Goodwin L."/>
            <person name="Pitluck S."/>
            <person name="Mikhailova N."/>
            <person name="Pati A."/>
            <person name="Ivanova N."/>
            <person name="Mavromatis K."/>
            <person name="Chen A."/>
            <person name="Palaniappan K."/>
            <person name="Chain P."/>
            <person name="Land M."/>
            <person name="Hauser L."/>
            <person name="Chang Y.J."/>
            <person name="Jeffries C.D."/>
            <person name="Chertkov O."/>
            <person name="Brettin T."/>
            <person name="Detter J.C."/>
            <person name="Han C."/>
            <person name="Ali Z."/>
            <person name="Tindall B.J."/>
            <person name="Goker M."/>
            <person name="Bristow J."/>
            <person name="Eisen J.A."/>
            <person name="Markowitz V."/>
            <person name="Hugenholtz P."/>
            <person name="Kyrpides N.C."/>
            <person name="Klenk H.P."/>
        </authorList>
    </citation>
    <scope>NUCLEOTIDE SEQUENCE [LARGE SCALE GENOMIC DNA]</scope>
    <source>
        <strain evidence="11">DSM 44928 / JCM 14897 / NBRC 102108 / NRRL B-24433 / ID139908</strain>
    </source>
</reference>
<name>C7QI62_CATAD</name>
<keyword evidence="3" id="KW-0547">Nucleotide-binding</keyword>
<dbReference type="SMART" id="SM00382">
    <property type="entry name" value="AAA"/>
    <property type="match status" value="1"/>
</dbReference>
<dbReference type="CDD" id="cd03228">
    <property type="entry name" value="ABCC_MRP_Like"/>
    <property type="match status" value="1"/>
</dbReference>
<feature type="transmembrane region" description="Helical" evidence="7">
    <location>
        <begin position="154"/>
        <end position="174"/>
    </location>
</feature>
<dbReference type="EMBL" id="CP001700">
    <property type="protein sequence ID" value="ACU73107.1"/>
    <property type="molecule type" value="Genomic_DNA"/>
</dbReference>
<protein>
    <submittedName>
        <fullName evidence="10">ABC transporter related</fullName>
    </submittedName>
</protein>
<dbReference type="Gene3D" id="1.20.1560.10">
    <property type="entry name" value="ABC transporter type 1, transmembrane domain"/>
    <property type="match status" value="1"/>
</dbReference>
<dbReference type="SUPFAM" id="SSF90123">
    <property type="entry name" value="ABC transporter transmembrane region"/>
    <property type="match status" value="1"/>
</dbReference>
<feature type="domain" description="ABC transporter" evidence="8">
    <location>
        <begin position="333"/>
        <end position="562"/>
    </location>
</feature>
<dbReference type="InterPro" id="IPR027417">
    <property type="entry name" value="P-loop_NTPase"/>
</dbReference>
<dbReference type="GO" id="GO:0016887">
    <property type="term" value="F:ATP hydrolysis activity"/>
    <property type="evidence" value="ECO:0007669"/>
    <property type="project" value="InterPro"/>
</dbReference>
<dbReference type="InterPro" id="IPR003439">
    <property type="entry name" value="ABC_transporter-like_ATP-bd"/>
</dbReference>
<dbReference type="InterPro" id="IPR011527">
    <property type="entry name" value="ABC1_TM_dom"/>
</dbReference>
<keyword evidence="6 7" id="KW-0472">Membrane</keyword>
<feature type="transmembrane region" description="Helical" evidence="7">
    <location>
        <begin position="127"/>
        <end position="148"/>
    </location>
</feature>
<dbReference type="PROSITE" id="PS50929">
    <property type="entry name" value="ABC_TM1F"/>
    <property type="match status" value="1"/>
</dbReference>
<dbReference type="Gene3D" id="3.40.50.300">
    <property type="entry name" value="P-loop containing nucleotide triphosphate hydrolases"/>
    <property type="match status" value="1"/>
</dbReference>
<evidence type="ECO:0000256" key="6">
    <source>
        <dbReference type="ARBA" id="ARBA00023136"/>
    </source>
</evidence>
<evidence type="ECO:0000259" key="8">
    <source>
        <dbReference type="PROSITE" id="PS50893"/>
    </source>
</evidence>
<evidence type="ECO:0000256" key="3">
    <source>
        <dbReference type="ARBA" id="ARBA00022741"/>
    </source>
</evidence>
<dbReference type="Proteomes" id="UP000000851">
    <property type="component" value="Chromosome"/>
</dbReference>
<keyword evidence="5 7" id="KW-1133">Transmembrane helix</keyword>
<dbReference type="PROSITE" id="PS50893">
    <property type="entry name" value="ABC_TRANSPORTER_2"/>
    <property type="match status" value="1"/>
</dbReference>
<dbReference type="PANTHER" id="PTHR24221:SF654">
    <property type="entry name" value="ATP-BINDING CASSETTE SUB-FAMILY B MEMBER 6"/>
    <property type="match status" value="1"/>
</dbReference>
<dbReference type="GO" id="GO:0034040">
    <property type="term" value="F:ATPase-coupled lipid transmembrane transporter activity"/>
    <property type="evidence" value="ECO:0007669"/>
    <property type="project" value="TreeGrafter"/>
</dbReference>
<evidence type="ECO:0000313" key="11">
    <source>
        <dbReference type="Proteomes" id="UP000000851"/>
    </source>
</evidence>
<accession>C7QI62</accession>
<dbReference type="AlphaFoldDB" id="C7QI62"/>
<gene>
    <name evidence="10" type="ordered locus">Caci_4243</name>
</gene>
<evidence type="ECO:0000259" key="9">
    <source>
        <dbReference type="PROSITE" id="PS50929"/>
    </source>
</evidence>
<evidence type="ECO:0000313" key="10">
    <source>
        <dbReference type="EMBL" id="ACU73107.1"/>
    </source>
</evidence>
<comment type="subcellular location">
    <subcellularLocation>
        <location evidence="1">Cell membrane</location>
        <topology evidence="1">Multi-pass membrane protein</topology>
    </subcellularLocation>
</comment>
<dbReference type="SUPFAM" id="SSF52540">
    <property type="entry name" value="P-loop containing nucleoside triphosphate hydrolases"/>
    <property type="match status" value="1"/>
</dbReference>
<dbReference type="InterPro" id="IPR003593">
    <property type="entry name" value="AAA+_ATPase"/>
</dbReference>
<evidence type="ECO:0000256" key="1">
    <source>
        <dbReference type="ARBA" id="ARBA00004651"/>
    </source>
</evidence>
<dbReference type="GO" id="GO:0005886">
    <property type="term" value="C:plasma membrane"/>
    <property type="evidence" value="ECO:0007669"/>
    <property type="project" value="UniProtKB-SubCell"/>
</dbReference>
<feature type="domain" description="ABC transmembrane type-1" evidence="9">
    <location>
        <begin position="19"/>
        <end position="284"/>
    </location>
</feature>
<dbReference type="HOGENOM" id="CLU_000604_84_3_11"/>
<feature type="transmembrane region" description="Helical" evidence="7">
    <location>
        <begin position="241"/>
        <end position="262"/>
    </location>
</feature>
<dbReference type="OrthoDB" id="9806127at2"/>
<dbReference type="GO" id="GO:0005524">
    <property type="term" value="F:ATP binding"/>
    <property type="evidence" value="ECO:0007669"/>
    <property type="project" value="UniProtKB-KW"/>
</dbReference>
<keyword evidence="4" id="KW-0067">ATP-binding</keyword>
<evidence type="ECO:0000256" key="2">
    <source>
        <dbReference type="ARBA" id="ARBA00022692"/>
    </source>
</evidence>
<dbReference type="RefSeq" id="WP_015792836.1">
    <property type="nucleotide sequence ID" value="NC_013131.1"/>
</dbReference>
<evidence type="ECO:0000256" key="7">
    <source>
        <dbReference type="SAM" id="Phobius"/>
    </source>
</evidence>
<dbReference type="GO" id="GO:0140359">
    <property type="term" value="F:ABC-type transporter activity"/>
    <property type="evidence" value="ECO:0007669"/>
    <property type="project" value="InterPro"/>
</dbReference>
<sequence length="609" mass="62467">MRGREIGFAFSTVRRSSVIALCCWSLLEVPSSALSGIAVAHALDDGFLRHRTGVGLTWIAVLLAAATLAALGARRVFALLGNFVEPLRDVLVRRVVDAAVTRGVAGERDGGAAARLTRQVETVRDSFAGIIIAVRGFVVTALGTAVGALALGPLVAVIVMPPFVVGFGLFLGVLRVAAERQRASVLGEEKVAAAAGPVLAAVRDIAAGGTERYAADLVGGPVLVQAGIERALARVAALRQLCFAIGGWLPALLLLMAGPALLRHGLTAGDLVGGLTFVVSGIQPALRGVMSGLGDSGLRFSITLARLLQATEPVPQPTFAPAESHTDFAGEGLALRGVTFAYGPASEPVLRDLDLTVEPGDHLAVVGPSGIGKSTMAALICGLRPPDAGTVLLGGIDAASLPPDRLAGIRVLIPQEAYVFAGSLRENLAYLAPQASDDRITASTEAVGADALLARLGGLDALLVPNELSAGERQLLALARAHLSPAPLAVLDEATCHLDPVAERRAEQAFADRGGTLIVIAHRLSSALRAERVLVLDGVRADAGSHEELSERSALYRELLAHWSAGSEPVPAAGSDPALVAGDAHGLDAAARAGLGDGPRQIVANSAVT</sequence>
<dbReference type="PANTHER" id="PTHR24221">
    <property type="entry name" value="ATP-BINDING CASSETTE SUB-FAMILY B"/>
    <property type="match status" value="1"/>
</dbReference>
<evidence type="ECO:0000256" key="4">
    <source>
        <dbReference type="ARBA" id="ARBA00022840"/>
    </source>
</evidence>
<dbReference type="InParanoid" id="C7QI62"/>
<evidence type="ECO:0000256" key="5">
    <source>
        <dbReference type="ARBA" id="ARBA00022989"/>
    </source>
</evidence>
<proteinExistence type="predicted"/>
<dbReference type="InterPro" id="IPR036640">
    <property type="entry name" value="ABC1_TM_sf"/>
</dbReference>
<keyword evidence="2 7" id="KW-0812">Transmembrane</keyword>
<feature type="transmembrane region" description="Helical" evidence="7">
    <location>
        <begin position="59"/>
        <end position="84"/>
    </location>
</feature>
<organism evidence="10 11">
    <name type="scientific">Catenulispora acidiphila (strain DSM 44928 / JCM 14897 / NBRC 102108 / NRRL B-24433 / ID139908)</name>
    <dbReference type="NCBI Taxonomy" id="479433"/>
    <lineage>
        <taxon>Bacteria</taxon>
        <taxon>Bacillati</taxon>
        <taxon>Actinomycetota</taxon>
        <taxon>Actinomycetes</taxon>
        <taxon>Catenulisporales</taxon>
        <taxon>Catenulisporaceae</taxon>
        <taxon>Catenulispora</taxon>
    </lineage>
</organism>